<dbReference type="Pfam" id="PF08044">
    <property type="entry name" value="DUF1707"/>
    <property type="match status" value="1"/>
</dbReference>
<reference evidence="2 3" key="1">
    <citation type="submission" date="2019-02" db="EMBL/GenBank/DDBJ databases">
        <authorList>
            <person name="Khodamoradi S."/>
            <person name="Hahnke R.L."/>
            <person name="Kaempfer P."/>
            <person name="Schumann P."/>
            <person name="Rohde M."/>
            <person name="Steinert M."/>
            <person name="Luzhetskyy A."/>
            <person name="Wink J."/>
            <person name="Ruckert C."/>
        </authorList>
    </citation>
    <scope>NUCLEOTIDE SEQUENCE [LARGE SCALE GENOMIC DNA]</scope>
    <source>
        <strain evidence="2 3">M2</strain>
    </source>
</reference>
<dbReference type="InterPro" id="IPR012551">
    <property type="entry name" value="DUF1707_SHOCT-like"/>
</dbReference>
<dbReference type="RefSeq" id="WP_131097050.1">
    <property type="nucleotide sequence ID" value="NZ_CP036455.1"/>
</dbReference>
<sequence>MSNGLSPARIRASDSDRERVAAALRAAVEDGRLDPAEFEERADRVYRARTLGELPPVLTDLLAPDQQPIRVDETPLAALFSPLRRSGRWVVRPRESALAVGATLELDLSDALLMRERVELTAVSVFGRIEVTVPEGVRVHIRGRSLLARRSSAVRAPRGGDAPVLEVSGLSLLGSVRIRTARRRGRLRRGRGRRTALE</sequence>
<evidence type="ECO:0000313" key="3">
    <source>
        <dbReference type="Proteomes" id="UP000292235"/>
    </source>
</evidence>
<dbReference type="AlphaFoldDB" id="A0A4P6PWG3"/>
<dbReference type="OrthoDB" id="4772576at2"/>
<evidence type="ECO:0000259" key="1">
    <source>
        <dbReference type="Pfam" id="PF08044"/>
    </source>
</evidence>
<dbReference type="EMBL" id="CP036455">
    <property type="protein sequence ID" value="QBI52508.1"/>
    <property type="molecule type" value="Genomic_DNA"/>
</dbReference>
<organism evidence="2 3">
    <name type="scientific">Streptomonospora litoralis</name>
    <dbReference type="NCBI Taxonomy" id="2498135"/>
    <lineage>
        <taxon>Bacteria</taxon>
        <taxon>Bacillati</taxon>
        <taxon>Actinomycetota</taxon>
        <taxon>Actinomycetes</taxon>
        <taxon>Streptosporangiales</taxon>
        <taxon>Nocardiopsidaceae</taxon>
        <taxon>Streptomonospora</taxon>
    </lineage>
</organism>
<keyword evidence="3" id="KW-1185">Reference proteome</keyword>
<protein>
    <recommendedName>
        <fullName evidence="1">DUF1707 domain-containing protein</fullName>
    </recommendedName>
</protein>
<proteinExistence type="predicted"/>
<name>A0A4P6PWG3_9ACTN</name>
<accession>A0A4P6PWG3</accession>
<feature type="domain" description="DUF1707" evidence="1">
    <location>
        <begin position="10"/>
        <end position="61"/>
    </location>
</feature>
<dbReference type="KEGG" id="strr:EKD16_03485"/>
<dbReference type="PANTHER" id="PTHR40763">
    <property type="entry name" value="MEMBRANE PROTEIN-RELATED"/>
    <property type="match status" value="1"/>
</dbReference>
<dbReference type="PANTHER" id="PTHR40763:SF4">
    <property type="entry name" value="DUF1707 DOMAIN-CONTAINING PROTEIN"/>
    <property type="match status" value="1"/>
</dbReference>
<evidence type="ECO:0000313" key="2">
    <source>
        <dbReference type="EMBL" id="QBI52508.1"/>
    </source>
</evidence>
<gene>
    <name evidence="2" type="ORF">EKD16_03485</name>
</gene>
<dbReference type="Proteomes" id="UP000292235">
    <property type="component" value="Chromosome"/>
</dbReference>